<dbReference type="NCBIfam" id="TIGR01643">
    <property type="entry name" value="YD_repeat_2x"/>
    <property type="match status" value="1"/>
</dbReference>
<dbReference type="InterPro" id="IPR036844">
    <property type="entry name" value="Hint_dom_sf"/>
</dbReference>
<feature type="region of interest" description="Disordered" evidence="2">
    <location>
        <begin position="656"/>
        <end position="675"/>
    </location>
</feature>
<name>A0ABU2NYL3_9ACTN</name>
<keyword evidence="5" id="KW-1185">Reference proteome</keyword>
<dbReference type="InterPro" id="IPR022385">
    <property type="entry name" value="Rhs_assc_core"/>
</dbReference>
<reference evidence="5" key="1">
    <citation type="submission" date="2023-07" db="EMBL/GenBank/DDBJ databases">
        <title>30 novel species of actinomycetes from the DSMZ collection.</title>
        <authorList>
            <person name="Nouioui I."/>
        </authorList>
    </citation>
    <scope>NUCLEOTIDE SEQUENCE [LARGE SCALE GENOMIC DNA]</scope>
    <source>
        <strain evidence="5">DSM 42041</strain>
    </source>
</reference>
<dbReference type="InterPro" id="IPR006141">
    <property type="entry name" value="Intein_N"/>
</dbReference>
<evidence type="ECO:0000256" key="1">
    <source>
        <dbReference type="ARBA" id="ARBA00022737"/>
    </source>
</evidence>
<evidence type="ECO:0000313" key="4">
    <source>
        <dbReference type="EMBL" id="MDT0382076.1"/>
    </source>
</evidence>
<gene>
    <name evidence="4" type="ORF">RM572_25270</name>
</gene>
<organism evidence="4 5">
    <name type="scientific">Streptomyces hazeniae</name>
    <dbReference type="NCBI Taxonomy" id="3075538"/>
    <lineage>
        <taxon>Bacteria</taxon>
        <taxon>Bacillati</taxon>
        <taxon>Actinomycetota</taxon>
        <taxon>Actinomycetes</taxon>
        <taxon>Kitasatosporales</taxon>
        <taxon>Streptomycetaceae</taxon>
        <taxon>Streptomyces</taxon>
    </lineage>
</organism>
<dbReference type="Pfam" id="PF25023">
    <property type="entry name" value="TEN_YD-shell"/>
    <property type="match status" value="1"/>
</dbReference>
<evidence type="ECO:0000256" key="2">
    <source>
        <dbReference type="SAM" id="MobiDB-lite"/>
    </source>
</evidence>
<accession>A0ABU2NYL3</accession>
<dbReference type="InterPro" id="IPR003587">
    <property type="entry name" value="Hint_dom_N"/>
</dbReference>
<dbReference type="PROSITE" id="PS50817">
    <property type="entry name" value="INTEIN_N_TER"/>
    <property type="match status" value="1"/>
</dbReference>
<feature type="domain" description="Hint" evidence="3">
    <location>
        <begin position="503"/>
        <end position="608"/>
    </location>
</feature>
<dbReference type="InterPro" id="IPR006530">
    <property type="entry name" value="YD"/>
</dbReference>
<sequence length="745" mass="79474">MSVTELRRGATSAGTADAQCFTYDGQRRLAEDWTSTRTPDRAAGTGGTDAACQEGPSQATVGGTAPYWHTYGYDAVGNRTSETAHGLGGAATHTKTYTYGENGEGPHQLTKVVTETEATESSPAVTSQDTYTYDPAGNTETRVLNGDTQSLTWDKQNDLTKVTNADGSEASYAYDAAGGRVLRDAPTEKTFYLPGMELHLDKSSGAVTASRYYAFGDQTVAVRKTGEGVTFLAGDHHGTAQIAIDAKTGDTQRRRLDPFGQGRDADSADPSKWVDDKGFVGGTNDETSGLVRLGAREYEPSTGRFVSADPVMVLTNPQQINGYSYANHNPVTTSDPTGTCADIDCPTRPCPDCMNNMPGDDTPVVRLSPNAEAAGMTLQQALNKRSTSSNNDAQSRADAAKQRAIAIAKELGQIVADELGITDALDCFTTGSLGACGATVGNIVTTLIGGGPITKLIAKYFWRVDKAIALGKRIVSLGKKLWASFKDWRKAKKAADAAPSCPTNSFVPGTRVLMADGTTKAIEDVDIGDRVVATDPETGETRVETVTAEIRGEGLKHLVKVTIDLDGERGDETASVTATDGHPFWVPELGEWIEATDLNRGDWLRTSAGTHVQITAVKRWSAPSATVHNLTVSDLHTYYVATNGVSVLVHNMGRKPGQRPNYDAEGPHTTFVRHGGTGQVKKYAEWAPQSNPRNPAPFELVKRFDLEGPSHTNADGTEVETPHINSPNGGDARAPEDWEKPLGCP</sequence>
<evidence type="ECO:0000259" key="3">
    <source>
        <dbReference type="SMART" id="SM00306"/>
    </source>
</evidence>
<dbReference type="InterPro" id="IPR050708">
    <property type="entry name" value="T6SS_VgrG/RHS"/>
</dbReference>
<protein>
    <submittedName>
        <fullName evidence="4">Polymorphic toxin-type HINT domain-containing protein</fullName>
    </submittedName>
</protein>
<dbReference type="PANTHER" id="PTHR32305:SF17">
    <property type="entry name" value="TRNA NUCLEASE WAPA"/>
    <property type="match status" value="1"/>
</dbReference>
<feature type="region of interest" description="Disordered" evidence="2">
    <location>
        <begin position="34"/>
        <end position="63"/>
    </location>
</feature>
<dbReference type="Proteomes" id="UP001183414">
    <property type="component" value="Unassembled WGS sequence"/>
</dbReference>
<feature type="compositionally biased region" description="Basic and acidic residues" evidence="2">
    <location>
        <begin position="733"/>
        <end position="745"/>
    </location>
</feature>
<dbReference type="EMBL" id="JAVREQ010000030">
    <property type="protein sequence ID" value="MDT0382076.1"/>
    <property type="molecule type" value="Genomic_DNA"/>
</dbReference>
<dbReference type="PANTHER" id="PTHR32305">
    <property type="match status" value="1"/>
</dbReference>
<dbReference type="SMART" id="SM00306">
    <property type="entry name" value="HintN"/>
    <property type="match status" value="1"/>
</dbReference>
<comment type="caution">
    <text evidence="4">The sequence shown here is derived from an EMBL/GenBank/DDBJ whole genome shotgun (WGS) entry which is preliminary data.</text>
</comment>
<feature type="region of interest" description="Disordered" evidence="2">
    <location>
        <begin position="705"/>
        <end position="745"/>
    </location>
</feature>
<keyword evidence="1" id="KW-0677">Repeat</keyword>
<evidence type="ECO:0000313" key="5">
    <source>
        <dbReference type="Proteomes" id="UP001183414"/>
    </source>
</evidence>
<dbReference type="Pfam" id="PF07591">
    <property type="entry name" value="PT-HINT"/>
    <property type="match status" value="1"/>
</dbReference>
<dbReference type="Gene3D" id="2.180.10.10">
    <property type="entry name" value="RHS repeat-associated core"/>
    <property type="match status" value="1"/>
</dbReference>
<proteinExistence type="predicted"/>
<dbReference type="CDD" id="cd00081">
    <property type="entry name" value="Hint"/>
    <property type="match status" value="1"/>
</dbReference>
<feature type="region of interest" description="Disordered" evidence="2">
    <location>
        <begin position="252"/>
        <end position="280"/>
    </location>
</feature>
<dbReference type="SUPFAM" id="SSF51294">
    <property type="entry name" value="Hedgehog/intein (Hint) domain"/>
    <property type="match status" value="1"/>
</dbReference>
<dbReference type="NCBIfam" id="TIGR03696">
    <property type="entry name" value="Rhs_assc_core"/>
    <property type="match status" value="1"/>
</dbReference>
<dbReference type="InterPro" id="IPR056823">
    <property type="entry name" value="TEN-like_YD-shell"/>
</dbReference>
<dbReference type="RefSeq" id="WP_311675686.1">
    <property type="nucleotide sequence ID" value="NZ_JAVREQ010000030.1"/>
</dbReference>
<dbReference type="Gene3D" id="2.170.16.10">
    <property type="entry name" value="Hedgehog/Intein (Hint) domain"/>
    <property type="match status" value="1"/>
</dbReference>